<dbReference type="EMBL" id="MDSU01000010">
    <property type="protein sequence ID" value="OSS42764.1"/>
    <property type="molecule type" value="Genomic_DNA"/>
</dbReference>
<dbReference type="Proteomes" id="UP000194141">
    <property type="component" value="Unassembled WGS sequence"/>
</dbReference>
<evidence type="ECO:0000313" key="3">
    <source>
        <dbReference type="Proteomes" id="UP000194141"/>
    </source>
</evidence>
<evidence type="ECO:0000313" key="1">
    <source>
        <dbReference type="EMBL" id="OSS42764.1"/>
    </source>
</evidence>
<proteinExistence type="predicted"/>
<sequence>MKKIVYLVRAMSMLSVRKKSFCVEFAKNFIDYCQRKRN</sequence>
<name>A0A1X4XZ15_9BACT</name>
<evidence type="ECO:0000313" key="2">
    <source>
        <dbReference type="EMBL" id="OSS42840.1"/>
    </source>
</evidence>
<dbReference type="EMBL" id="MDSU01000004">
    <property type="protein sequence ID" value="OSS42840.1"/>
    <property type="molecule type" value="Genomic_DNA"/>
</dbReference>
<gene>
    <name evidence="2" type="ORF">DESAMIL20_384</name>
    <name evidence="1" type="ORF">DESAMIL20_460</name>
</gene>
<protein>
    <submittedName>
        <fullName evidence="1">Uncharacterized protein</fullName>
    </submittedName>
</protein>
<organism evidence="1 3">
    <name type="scientific">Desulfurella amilsii</name>
    <dbReference type="NCBI Taxonomy" id="1562698"/>
    <lineage>
        <taxon>Bacteria</taxon>
        <taxon>Pseudomonadati</taxon>
        <taxon>Campylobacterota</taxon>
        <taxon>Desulfurellia</taxon>
        <taxon>Desulfurellales</taxon>
        <taxon>Desulfurellaceae</taxon>
        <taxon>Desulfurella</taxon>
    </lineage>
</organism>
<accession>A0A1X4XZ15</accession>
<keyword evidence="3" id="KW-1185">Reference proteome</keyword>
<reference evidence="1 3" key="1">
    <citation type="journal article" date="2017" name="Front. Microbiol.">
        <title>Genome Sequence of Desulfurella amilsii Strain TR1 and Comparative Genomics of Desulfurellaceae Family.</title>
        <authorList>
            <person name="Florentino A.P."/>
            <person name="Stams A.J."/>
            <person name="Sanchez-Andrea I."/>
        </authorList>
    </citation>
    <scope>NUCLEOTIDE SEQUENCE [LARGE SCALE GENOMIC DNA]</scope>
    <source>
        <strain evidence="1 3">TR1</strain>
    </source>
</reference>
<dbReference type="STRING" id="1562698.DESAMIL20_384"/>
<comment type="caution">
    <text evidence="1">The sequence shown here is derived from an EMBL/GenBank/DDBJ whole genome shotgun (WGS) entry which is preliminary data.</text>
</comment>
<dbReference type="AlphaFoldDB" id="A0A1X4XZ15"/>